<evidence type="ECO:0000313" key="1">
    <source>
        <dbReference type="EMBL" id="KIH43648.1"/>
    </source>
</evidence>
<keyword evidence="2" id="KW-1185">Reference proteome</keyword>
<feature type="non-terminal residue" evidence="1">
    <location>
        <position position="1"/>
    </location>
</feature>
<evidence type="ECO:0000313" key="2">
    <source>
        <dbReference type="Proteomes" id="UP000054047"/>
    </source>
</evidence>
<gene>
    <name evidence="1" type="ORF">ANCDUO_26341</name>
</gene>
<dbReference type="OrthoDB" id="3936150at2759"/>
<dbReference type="EMBL" id="KN783966">
    <property type="protein sequence ID" value="KIH43648.1"/>
    <property type="molecule type" value="Genomic_DNA"/>
</dbReference>
<feature type="non-terminal residue" evidence="1">
    <location>
        <position position="131"/>
    </location>
</feature>
<dbReference type="AlphaFoldDB" id="A0A0C2BIN1"/>
<reference evidence="1 2" key="1">
    <citation type="submission" date="2013-12" db="EMBL/GenBank/DDBJ databases">
        <title>Draft genome of the parsitic nematode Ancylostoma duodenale.</title>
        <authorList>
            <person name="Mitreva M."/>
        </authorList>
    </citation>
    <scope>NUCLEOTIDE SEQUENCE [LARGE SCALE GENOMIC DNA]</scope>
    <source>
        <strain evidence="1 2">Zhejiang</strain>
    </source>
</reference>
<name>A0A0C2BIN1_9BILA</name>
<protein>
    <submittedName>
        <fullName evidence="1">Uncharacterized protein</fullName>
    </submittedName>
</protein>
<organism evidence="1 2">
    <name type="scientific">Ancylostoma duodenale</name>
    <dbReference type="NCBI Taxonomy" id="51022"/>
    <lineage>
        <taxon>Eukaryota</taxon>
        <taxon>Metazoa</taxon>
        <taxon>Ecdysozoa</taxon>
        <taxon>Nematoda</taxon>
        <taxon>Chromadorea</taxon>
        <taxon>Rhabditida</taxon>
        <taxon>Rhabditina</taxon>
        <taxon>Rhabditomorpha</taxon>
        <taxon>Strongyloidea</taxon>
        <taxon>Ancylostomatidae</taxon>
        <taxon>Ancylostomatinae</taxon>
        <taxon>Ancylostoma</taxon>
    </lineage>
</organism>
<accession>A0A0C2BIN1</accession>
<sequence>VDTKQVDEERQKYTNLDPDKLVNAYGFGRYQMFGYFLCEWMNFFYSAALYVMPYVEPNPMLECIYQNESFAVDASCWIIPNNHSLEGVCGVAKDTTLIAKDPYHSTTLIKEFEINCSPFVWKEAGLTAFTV</sequence>
<dbReference type="Proteomes" id="UP000054047">
    <property type="component" value="Unassembled WGS sequence"/>
</dbReference>
<proteinExistence type="predicted"/>